<gene>
    <name evidence="1" type="ORF">N791_12035</name>
</gene>
<dbReference type="RefSeq" id="WP_027070220.1">
    <property type="nucleotide sequence ID" value="NZ_AUHT01000011.1"/>
</dbReference>
<protein>
    <recommendedName>
        <fullName evidence="3">Mth938-like domain-containing protein</fullName>
    </recommendedName>
</protein>
<dbReference type="Gene3D" id="3.40.1230.10">
    <property type="entry name" value="MTH938-like"/>
    <property type="match status" value="1"/>
</dbReference>
<name>A0A0A0M5Z5_9GAMM</name>
<dbReference type="eggNOG" id="COG3737">
    <property type="taxonomic scope" value="Bacteria"/>
</dbReference>
<comment type="caution">
    <text evidence="1">The sequence shown here is derived from an EMBL/GenBank/DDBJ whole genome shotgun (WGS) entry which is preliminary data.</text>
</comment>
<dbReference type="STRING" id="1385515.GCA_000423325_02184"/>
<dbReference type="PANTHER" id="PTHR21192">
    <property type="entry name" value="NUCLEAR PROTEIN E3-3"/>
    <property type="match status" value="1"/>
</dbReference>
<dbReference type="AlphaFoldDB" id="A0A0A0M5Z5"/>
<dbReference type="OrthoDB" id="9800373at2"/>
<dbReference type="CDD" id="cd05560">
    <property type="entry name" value="Xcc1710_like"/>
    <property type="match status" value="1"/>
</dbReference>
<dbReference type="InterPro" id="IPR007523">
    <property type="entry name" value="NDUFAF3/AAMDC"/>
</dbReference>
<evidence type="ECO:0000313" key="1">
    <source>
        <dbReference type="EMBL" id="KGO98465.1"/>
    </source>
</evidence>
<dbReference type="PANTHER" id="PTHR21192:SF2">
    <property type="entry name" value="NADH DEHYDROGENASE [UBIQUINONE] 1 ALPHA SUBCOMPLEX ASSEMBLY FACTOR 3"/>
    <property type="match status" value="1"/>
</dbReference>
<evidence type="ECO:0008006" key="3">
    <source>
        <dbReference type="Google" id="ProtNLM"/>
    </source>
</evidence>
<accession>A0A0A0M5Z5</accession>
<proteinExistence type="predicted"/>
<evidence type="ECO:0000313" key="2">
    <source>
        <dbReference type="Proteomes" id="UP000030003"/>
    </source>
</evidence>
<dbReference type="Pfam" id="PF04430">
    <property type="entry name" value="DUF498"/>
    <property type="match status" value="1"/>
</dbReference>
<dbReference type="Proteomes" id="UP000030003">
    <property type="component" value="Unassembled WGS sequence"/>
</dbReference>
<dbReference type="EMBL" id="AVBH01000078">
    <property type="protein sequence ID" value="KGO98465.1"/>
    <property type="molecule type" value="Genomic_DNA"/>
</dbReference>
<sequence length="124" mass="13485">MDLILENPDYDYFLRGADARQALVNDRRLHASFLVSPNRLVEGWPVRDVLAMRPEDLEPALELGPEVVLLGTGGHQAFPPPAVMAACLQRGIGLEAMTNAAAARTYTVMASEERKVVAAFILPG</sequence>
<keyword evidence="2" id="KW-1185">Reference proteome</keyword>
<dbReference type="InterPro" id="IPR036748">
    <property type="entry name" value="MTH938-like_sf"/>
</dbReference>
<reference evidence="1 2" key="1">
    <citation type="submission" date="2013-08" db="EMBL/GenBank/DDBJ databases">
        <title>Genomic analysis of Lysobacter defluvii.</title>
        <authorList>
            <person name="Wang Q."/>
            <person name="Wang G."/>
        </authorList>
    </citation>
    <scope>NUCLEOTIDE SEQUENCE [LARGE SCALE GENOMIC DNA]</scope>
    <source>
        <strain evidence="1 2">IMMIB APB-9</strain>
    </source>
</reference>
<dbReference type="SUPFAM" id="SSF64076">
    <property type="entry name" value="MTH938-like"/>
    <property type="match status" value="1"/>
</dbReference>
<organism evidence="1 2">
    <name type="scientific">Lysobacter defluvii IMMIB APB-9 = DSM 18482</name>
    <dbReference type="NCBI Taxonomy" id="1385515"/>
    <lineage>
        <taxon>Bacteria</taxon>
        <taxon>Pseudomonadati</taxon>
        <taxon>Pseudomonadota</taxon>
        <taxon>Gammaproteobacteria</taxon>
        <taxon>Lysobacterales</taxon>
        <taxon>Lysobacteraceae</taxon>
        <taxon>Novilysobacter</taxon>
    </lineage>
</organism>